<proteinExistence type="predicted"/>
<gene>
    <name evidence="1" type="ORF">DNFNHJIP_00605</name>
</gene>
<accession>A0A812A0X3</accession>
<dbReference type="Proteomes" id="UP000614580">
    <property type="component" value="Unassembled WGS sequence"/>
</dbReference>
<sequence>MITSIASGKGGTGKATVIVCDKKLHHRLPLQLPLPYWVIPLRKLVPPCAHCGFPKPKFRKIIKKSLIEINKQTT</sequence>
<name>A0A812A0X3_9EURY</name>
<comment type="caution">
    <text evidence="1">The sequence shown here is derived from an EMBL/GenBank/DDBJ whole genome shotgun (WGS) entry which is preliminary data.</text>
</comment>
<organism evidence="1 2">
    <name type="scientific">Candidatus Argoarchaeum ethanivorans</name>
    <dbReference type="NCBI Taxonomy" id="2608793"/>
    <lineage>
        <taxon>Archaea</taxon>
        <taxon>Methanobacteriati</taxon>
        <taxon>Methanobacteriota</taxon>
        <taxon>Stenosarchaea group</taxon>
        <taxon>Methanomicrobia</taxon>
        <taxon>Methanosarcinales</taxon>
        <taxon>Methanosarcinales incertae sedis</taxon>
        <taxon>GOM Arc I cluster</taxon>
        <taxon>Candidatus Argoarchaeum</taxon>
    </lineage>
</organism>
<dbReference type="EMBL" id="CAJHZY010000081">
    <property type="protein sequence ID" value="CAD7767198.1"/>
    <property type="molecule type" value="Genomic_DNA"/>
</dbReference>
<reference evidence="1" key="1">
    <citation type="submission" date="2020-12" db="EMBL/GenBank/DDBJ databases">
        <authorList>
            <person name="Hahn C.J."/>
            <person name="Laso-Perez R."/>
            <person name="Vulcano F."/>
            <person name="Vaziourakis K.-M."/>
            <person name="Stokke R."/>
            <person name="Steen I.H."/>
            <person name="Teske A."/>
            <person name="Boetius A."/>
            <person name="Liebeke M."/>
            <person name="Amann R."/>
            <person name="Knittel K."/>
        </authorList>
    </citation>
    <scope>NUCLEOTIDE SEQUENCE</scope>
    <source>
        <strain evidence="1">Gfbio:c6db26ca-90af-429b-aeed-0e3e8aed0b5e:GoM-Arc1_AMV-AAA_792_C10</strain>
    </source>
</reference>
<evidence type="ECO:0000313" key="2">
    <source>
        <dbReference type="Proteomes" id="UP000614580"/>
    </source>
</evidence>
<protein>
    <submittedName>
        <fullName evidence="1">Uncharacterized protein</fullName>
    </submittedName>
</protein>
<evidence type="ECO:0000313" key="1">
    <source>
        <dbReference type="EMBL" id="CAD7767198.1"/>
    </source>
</evidence>
<dbReference type="AlphaFoldDB" id="A0A812A0X3"/>